<accession>A0A0K2V9S3</accession>
<sequence length="65" mass="8002">MTPRQKNHFQKVHPGLRIGRHRDLRTQRMNRKIVGTEELQERIQRPKREELPLRPFCLIIFAWMN</sequence>
<organism evidence="1">
    <name type="scientific">Lepeophtheirus salmonis</name>
    <name type="common">Salmon louse</name>
    <name type="synonym">Caligus salmonis</name>
    <dbReference type="NCBI Taxonomy" id="72036"/>
    <lineage>
        <taxon>Eukaryota</taxon>
        <taxon>Metazoa</taxon>
        <taxon>Ecdysozoa</taxon>
        <taxon>Arthropoda</taxon>
        <taxon>Crustacea</taxon>
        <taxon>Multicrustacea</taxon>
        <taxon>Hexanauplia</taxon>
        <taxon>Copepoda</taxon>
        <taxon>Siphonostomatoida</taxon>
        <taxon>Caligidae</taxon>
        <taxon>Lepeophtheirus</taxon>
    </lineage>
</organism>
<protein>
    <submittedName>
        <fullName evidence="1">Uncharacterized protein</fullName>
    </submittedName>
</protein>
<proteinExistence type="predicted"/>
<evidence type="ECO:0000313" key="1">
    <source>
        <dbReference type="EMBL" id="CDW47234.1"/>
    </source>
</evidence>
<reference evidence="1" key="1">
    <citation type="submission" date="2014-05" db="EMBL/GenBank/DDBJ databases">
        <authorList>
            <person name="Chronopoulou M."/>
        </authorList>
    </citation>
    <scope>NUCLEOTIDE SEQUENCE</scope>
    <source>
        <tissue evidence="1">Whole organism</tissue>
    </source>
</reference>
<name>A0A0K2V9S3_LEPSM</name>
<dbReference type="AlphaFoldDB" id="A0A0K2V9S3"/>
<dbReference type="EMBL" id="HACA01029873">
    <property type="protein sequence ID" value="CDW47234.1"/>
    <property type="molecule type" value="Transcribed_RNA"/>
</dbReference>